<dbReference type="InterPro" id="IPR003593">
    <property type="entry name" value="AAA+_ATPase"/>
</dbReference>
<dbReference type="AlphaFoldDB" id="A0AAX6MT88"/>
<keyword evidence="3" id="KW-1000">Mitochondrion outer membrane</keyword>
<keyword evidence="4" id="KW-0067">ATP-binding</keyword>
<dbReference type="Gene3D" id="1.10.8.60">
    <property type="match status" value="1"/>
</dbReference>
<evidence type="ECO:0000256" key="2">
    <source>
        <dbReference type="ARBA" id="ARBA00022741"/>
    </source>
</evidence>
<dbReference type="InterPro" id="IPR051701">
    <property type="entry name" value="Mito_OM_Translocase_MSP1"/>
</dbReference>
<dbReference type="EMBL" id="JBANMG010000003">
    <property type="protein sequence ID" value="KAK6955617.1"/>
    <property type="molecule type" value="Genomic_DNA"/>
</dbReference>
<dbReference type="InterPro" id="IPR027417">
    <property type="entry name" value="P-loop_NTPase"/>
</dbReference>
<dbReference type="Proteomes" id="UP001369815">
    <property type="component" value="Unassembled WGS sequence"/>
</dbReference>
<keyword evidence="8" id="KW-1185">Reference proteome</keyword>
<evidence type="ECO:0000256" key="5">
    <source>
        <dbReference type="SAM" id="MobiDB-lite"/>
    </source>
</evidence>
<evidence type="ECO:0000256" key="3">
    <source>
        <dbReference type="ARBA" id="ARBA00022787"/>
    </source>
</evidence>
<feature type="compositionally biased region" description="Acidic residues" evidence="5">
    <location>
        <begin position="58"/>
        <end position="68"/>
    </location>
</feature>
<reference evidence="7 8" key="1">
    <citation type="journal article" date="2024" name="Front Chem Biol">
        <title>Unveiling the potential of Daldinia eschscholtzii MFLUCC 19-0629 through bioactivity and bioinformatics studies for enhanced sustainable agriculture production.</title>
        <authorList>
            <person name="Brooks S."/>
            <person name="Weaver J.A."/>
            <person name="Klomchit A."/>
            <person name="Alharthi S.A."/>
            <person name="Onlamun T."/>
            <person name="Nurani R."/>
            <person name="Vong T.K."/>
            <person name="Alberti F."/>
            <person name="Greco C."/>
        </authorList>
    </citation>
    <scope>NUCLEOTIDE SEQUENCE [LARGE SCALE GENOMIC DNA]</scope>
    <source>
        <strain evidence="7">MFLUCC 19-0629</strain>
    </source>
</reference>
<gene>
    <name evidence="7" type="ORF">Daesc_003259</name>
</gene>
<keyword evidence="2" id="KW-0547">Nucleotide-binding</keyword>
<keyword evidence="3" id="KW-0472">Membrane</keyword>
<evidence type="ECO:0000256" key="1">
    <source>
        <dbReference type="ARBA" id="ARBA00004572"/>
    </source>
</evidence>
<evidence type="ECO:0000313" key="7">
    <source>
        <dbReference type="EMBL" id="KAK6955617.1"/>
    </source>
</evidence>
<sequence length="1056" mass="116969">MHTRSLRAFRLAALSLQNPPLATYPGRLFHSSAPVNTADNGNTGPRDDGNKPEKENEAAENDDGDENLFGENVSTADGKSQGRKRPGNSSLKSRILRNRKPEELPPVHMPKSFLSKAISRPENMETHSGPSKISERDARIMLEEALFHPQHGSMVDAHLAYLVEATAWSDETLAEVRQILESSLDADFIQRRGNILVSAAFWAAVMSARATHGEKVADQLHEKAPVTNSGDLLTALTYGMLSTAGEGLPQLSHAKQIINNALNDSPLEASTVSWFEQELIEDVVASINADLLIQAPRNIKLTDLRRPITILNTPESSGYFIPHDILRHVATKLEADVLHLKASDIAYIVGSYLGQDAARAPGAISQLGYKAAENSGKLKVNNLPEDEPNPLDILKQPFLPRDDGRRKDARNYFVVMDEYLNGTNRGKDDDLWKDLKLNTVIDEIIHCADSDSPEQRPLIVHINDFNAINMDTTCGAMILGKFRKAIDGLWTDGRRIVLVGSCSTQEAPKSYLNALRDLGSLERVMTLRIATEEYITKGALAKGSLSDITGGKADKIISEVGSAMARRAMFKAKRQYLEARDFIGENEENLVRILSSMVAPPSESSISTSGEMKLSQIDYRKLPDSWTKRVLPLNEMYHIATMIIGYSKDPSDVFKVESLEQVIRIIERHESLKDKYFKMAAGEKSQRRDFNLMDTRKLLPSEEDHEEKLDSGIINAQDIRTTFKDVHAPKETIESVKMLTTLSLVRPEAFSYGVLATDRIPGCLLYGPPGTGKTLLAKAVAKESGANMIEVSGASINNKYVGESEKNVRALFRLAKKKEPLVIFIDEADALLGARGGRDLDSRRETINQFLREWDGMDKTKAFIMVATNRPFDLDEAVLRRLPRKLLVDLPLEADRAAILRIHLKDEVLDEKSVSIEDIAKRTPLYSGSDLKNVCVAAAMAAVKEELELEQQQREQGQGQGQEQGQEQGKAGESNGGGEHEGGRKRRVLAARHFDKALREIGASVSEDMATLTAIRKFDEKYGDGTSARRRRRKGMGFGVAPEVVDAQEARVRSTR</sequence>
<dbReference type="GO" id="GO:0005524">
    <property type="term" value="F:ATP binding"/>
    <property type="evidence" value="ECO:0007669"/>
    <property type="project" value="UniProtKB-KW"/>
</dbReference>
<feature type="compositionally biased region" description="Low complexity" evidence="5">
    <location>
        <begin position="954"/>
        <end position="973"/>
    </location>
</feature>
<dbReference type="Pfam" id="PF00004">
    <property type="entry name" value="AAA"/>
    <property type="match status" value="1"/>
</dbReference>
<feature type="region of interest" description="Disordered" evidence="5">
    <location>
        <begin position="948"/>
        <end position="985"/>
    </location>
</feature>
<comment type="caution">
    <text evidence="7">The sequence shown here is derived from an EMBL/GenBank/DDBJ whole genome shotgun (WGS) entry which is preliminary data.</text>
</comment>
<comment type="subcellular location">
    <subcellularLocation>
        <location evidence="1">Mitochondrion outer membrane</location>
        <topology evidence="1">Single-pass membrane protein</topology>
    </subcellularLocation>
</comment>
<feature type="region of interest" description="Disordered" evidence="5">
    <location>
        <begin position="25"/>
        <end position="108"/>
    </location>
</feature>
<proteinExistence type="predicted"/>
<keyword evidence="3" id="KW-0496">Mitochondrion</keyword>
<dbReference type="Gene3D" id="3.40.50.300">
    <property type="entry name" value="P-loop containing nucleotide triphosphate hydrolases"/>
    <property type="match status" value="1"/>
</dbReference>
<feature type="compositionally biased region" description="Polar residues" evidence="5">
    <location>
        <begin position="33"/>
        <end position="43"/>
    </location>
</feature>
<accession>A0AAX6MT88</accession>
<dbReference type="GO" id="GO:0016887">
    <property type="term" value="F:ATP hydrolysis activity"/>
    <property type="evidence" value="ECO:0007669"/>
    <property type="project" value="InterPro"/>
</dbReference>
<dbReference type="InterPro" id="IPR041569">
    <property type="entry name" value="AAA_lid_3"/>
</dbReference>
<dbReference type="GO" id="GO:0005741">
    <property type="term" value="C:mitochondrial outer membrane"/>
    <property type="evidence" value="ECO:0007669"/>
    <property type="project" value="UniProtKB-SubCell"/>
</dbReference>
<feature type="domain" description="AAA+ ATPase" evidence="6">
    <location>
        <begin position="759"/>
        <end position="892"/>
    </location>
</feature>
<dbReference type="Pfam" id="PF17862">
    <property type="entry name" value="AAA_lid_3"/>
    <property type="match status" value="1"/>
</dbReference>
<evidence type="ECO:0000259" key="6">
    <source>
        <dbReference type="SMART" id="SM00382"/>
    </source>
</evidence>
<name>A0AAX6MT88_9PEZI</name>
<dbReference type="SMART" id="SM00382">
    <property type="entry name" value="AAA"/>
    <property type="match status" value="1"/>
</dbReference>
<protein>
    <recommendedName>
        <fullName evidence="6">AAA+ ATPase domain-containing protein</fullName>
    </recommendedName>
</protein>
<organism evidence="7 8">
    <name type="scientific">Daldinia eschscholtzii</name>
    <dbReference type="NCBI Taxonomy" id="292717"/>
    <lineage>
        <taxon>Eukaryota</taxon>
        <taxon>Fungi</taxon>
        <taxon>Dikarya</taxon>
        <taxon>Ascomycota</taxon>
        <taxon>Pezizomycotina</taxon>
        <taxon>Sordariomycetes</taxon>
        <taxon>Xylariomycetidae</taxon>
        <taxon>Xylariales</taxon>
        <taxon>Hypoxylaceae</taxon>
        <taxon>Daldinia</taxon>
    </lineage>
</organism>
<feature type="compositionally biased region" description="Basic and acidic residues" evidence="5">
    <location>
        <begin position="45"/>
        <end position="57"/>
    </location>
</feature>
<evidence type="ECO:0000256" key="4">
    <source>
        <dbReference type="ARBA" id="ARBA00022840"/>
    </source>
</evidence>
<dbReference type="SUPFAM" id="SSF52540">
    <property type="entry name" value="P-loop containing nucleoside triphosphate hydrolases"/>
    <property type="match status" value="1"/>
</dbReference>
<dbReference type="PANTHER" id="PTHR45644:SF56">
    <property type="entry name" value="AAA ATPASE, PUTATIVE (AFU_ORTHOLOGUE AFUA_2G12920)-RELATED"/>
    <property type="match status" value="1"/>
</dbReference>
<dbReference type="InterPro" id="IPR003959">
    <property type="entry name" value="ATPase_AAA_core"/>
</dbReference>
<evidence type="ECO:0000313" key="8">
    <source>
        <dbReference type="Proteomes" id="UP001369815"/>
    </source>
</evidence>
<dbReference type="PANTHER" id="PTHR45644">
    <property type="entry name" value="AAA ATPASE, PUTATIVE (AFU_ORTHOLOGUE AFUA_2G12920)-RELATED-RELATED"/>
    <property type="match status" value="1"/>
</dbReference>